<keyword evidence="6" id="KW-1185">Reference proteome</keyword>
<dbReference type="GeneID" id="92715312"/>
<sequence length="270" mass="30020">MRLDGKELLRTEDICLTFHPEDGIPVKAADHVSITIHEGETFGLVGESGSGKSTLARILTHIHQPDSGKVYFEGKDVTNLKGKALRESRRAIQMVFQDPSSAFNPKERIADIICEPLMNFGLIASKDIDKKAAEMLKKVDLPEDFINRYPSELSGGQRQRIAIARALVLKPKLIICDEATSALDMSVQKTIIELLSRLQKETGVAYLFICHDLALANLFCDTIAVMKKGVIHETIHDLNEAKAPYSRKLLACTFTIREGKNKVFPESLFA</sequence>
<keyword evidence="1" id="KW-0813">Transport</keyword>
<dbReference type="InterPro" id="IPR027417">
    <property type="entry name" value="P-loop_NTPase"/>
</dbReference>
<evidence type="ECO:0000256" key="1">
    <source>
        <dbReference type="ARBA" id="ARBA00022448"/>
    </source>
</evidence>
<dbReference type="PANTHER" id="PTHR43776">
    <property type="entry name" value="TRANSPORT ATP-BINDING PROTEIN"/>
    <property type="match status" value="1"/>
</dbReference>
<keyword evidence="3" id="KW-0067">ATP-binding</keyword>
<proteinExistence type="predicted"/>
<organism evidence="5 6">
    <name type="scientific">Dialister hominis</name>
    <dbReference type="NCBI Taxonomy" id="2582419"/>
    <lineage>
        <taxon>Bacteria</taxon>
        <taxon>Bacillati</taxon>
        <taxon>Bacillota</taxon>
        <taxon>Negativicutes</taxon>
        <taxon>Veillonellales</taxon>
        <taxon>Veillonellaceae</taxon>
        <taxon>Dialister</taxon>
    </lineage>
</organism>
<dbReference type="InterPro" id="IPR003439">
    <property type="entry name" value="ABC_transporter-like_ATP-bd"/>
</dbReference>
<evidence type="ECO:0000259" key="4">
    <source>
        <dbReference type="PROSITE" id="PS50893"/>
    </source>
</evidence>
<dbReference type="GO" id="GO:0016887">
    <property type="term" value="F:ATP hydrolysis activity"/>
    <property type="evidence" value="ECO:0007669"/>
    <property type="project" value="InterPro"/>
</dbReference>
<protein>
    <recommendedName>
        <fullName evidence="4">ABC transporter domain-containing protein</fullName>
    </recommendedName>
</protein>
<dbReference type="SMART" id="SM00382">
    <property type="entry name" value="AAA"/>
    <property type="match status" value="1"/>
</dbReference>
<dbReference type="InterPro" id="IPR017871">
    <property type="entry name" value="ABC_transporter-like_CS"/>
</dbReference>
<evidence type="ECO:0000256" key="2">
    <source>
        <dbReference type="ARBA" id="ARBA00022741"/>
    </source>
</evidence>
<dbReference type="SUPFAM" id="SSF52540">
    <property type="entry name" value="P-loop containing nucleoside triphosphate hydrolases"/>
    <property type="match status" value="1"/>
</dbReference>
<dbReference type="PROSITE" id="PS50893">
    <property type="entry name" value="ABC_TRANSPORTER_2"/>
    <property type="match status" value="1"/>
</dbReference>
<dbReference type="InterPro" id="IPR050319">
    <property type="entry name" value="ABC_transp_ATP-bind"/>
</dbReference>
<reference evidence="6" key="1">
    <citation type="submission" date="2019-05" db="EMBL/GenBank/DDBJ databases">
        <title>Complete genome sequencing of Dialister sp. strain 5BBH33.</title>
        <authorList>
            <person name="Sakamoto M."/>
            <person name="Murakami T."/>
            <person name="Mori H."/>
        </authorList>
    </citation>
    <scope>NUCLEOTIDE SEQUENCE [LARGE SCALE GENOMIC DNA]</scope>
    <source>
        <strain evidence="6">5BBH33</strain>
    </source>
</reference>
<dbReference type="GO" id="GO:0055085">
    <property type="term" value="P:transmembrane transport"/>
    <property type="evidence" value="ECO:0007669"/>
    <property type="project" value="UniProtKB-ARBA"/>
</dbReference>
<dbReference type="Proteomes" id="UP000320585">
    <property type="component" value="Chromosome"/>
</dbReference>
<dbReference type="Pfam" id="PF00005">
    <property type="entry name" value="ABC_tran"/>
    <property type="match status" value="1"/>
</dbReference>
<gene>
    <name evidence="5" type="ORF">Dia5BBH33_00950</name>
</gene>
<dbReference type="InterPro" id="IPR003593">
    <property type="entry name" value="AAA+_ATPase"/>
</dbReference>
<dbReference type="KEGG" id="dho:Dia5BBH33_00950"/>
<dbReference type="CDD" id="cd03257">
    <property type="entry name" value="ABC_NikE_OppD_transporters"/>
    <property type="match status" value="1"/>
</dbReference>
<keyword evidence="2" id="KW-0547">Nucleotide-binding</keyword>
<dbReference type="OrthoDB" id="9779287at2"/>
<dbReference type="AlphaFoldDB" id="A0A8D5A532"/>
<accession>A0A8D5A532</accession>
<evidence type="ECO:0000313" key="6">
    <source>
        <dbReference type="Proteomes" id="UP000320585"/>
    </source>
</evidence>
<evidence type="ECO:0000313" key="5">
    <source>
        <dbReference type="EMBL" id="BBK24160.1"/>
    </source>
</evidence>
<name>A0A8D5A532_9FIRM</name>
<dbReference type="GO" id="GO:0005524">
    <property type="term" value="F:ATP binding"/>
    <property type="evidence" value="ECO:0007669"/>
    <property type="project" value="UniProtKB-KW"/>
</dbReference>
<dbReference type="PANTHER" id="PTHR43776:SF8">
    <property type="entry name" value="ABC TRANSPORTER, ATP-BINDING PROTEIN"/>
    <property type="match status" value="1"/>
</dbReference>
<evidence type="ECO:0000256" key="3">
    <source>
        <dbReference type="ARBA" id="ARBA00022840"/>
    </source>
</evidence>
<dbReference type="RefSeq" id="WP_108850150.1">
    <property type="nucleotide sequence ID" value="NZ_AP019697.1"/>
</dbReference>
<dbReference type="EMBL" id="AP019697">
    <property type="protein sequence ID" value="BBK24160.1"/>
    <property type="molecule type" value="Genomic_DNA"/>
</dbReference>
<dbReference type="Gene3D" id="3.40.50.300">
    <property type="entry name" value="P-loop containing nucleotide triphosphate hydrolases"/>
    <property type="match status" value="1"/>
</dbReference>
<dbReference type="PROSITE" id="PS00211">
    <property type="entry name" value="ABC_TRANSPORTER_1"/>
    <property type="match status" value="1"/>
</dbReference>
<feature type="domain" description="ABC transporter" evidence="4">
    <location>
        <begin position="9"/>
        <end position="253"/>
    </location>
</feature>